<accession>A0A1G8QCV6</accession>
<evidence type="ECO:0000313" key="3">
    <source>
        <dbReference type="Proteomes" id="UP000198853"/>
    </source>
</evidence>
<keyword evidence="3" id="KW-1185">Reference proteome</keyword>
<reference evidence="2 3" key="1">
    <citation type="submission" date="2016-10" db="EMBL/GenBank/DDBJ databases">
        <authorList>
            <person name="de Groot N.N."/>
        </authorList>
    </citation>
    <scope>NUCLEOTIDE SEQUENCE [LARGE SCALE GENOMIC DNA]</scope>
    <source>
        <strain evidence="2 3">DSM 21771</strain>
    </source>
</reference>
<evidence type="ECO:0000256" key="1">
    <source>
        <dbReference type="SAM" id="Phobius"/>
    </source>
</evidence>
<name>A0A1G8QCV6_9BACI</name>
<proteinExistence type="predicted"/>
<keyword evidence="1" id="KW-0812">Transmembrane</keyword>
<feature type="transmembrane region" description="Helical" evidence="1">
    <location>
        <begin position="6"/>
        <end position="25"/>
    </location>
</feature>
<dbReference type="AlphaFoldDB" id="A0A1G8QCV6"/>
<gene>
    <name evidence="2" type="ORF">SAMN04488123_11183</name>
</gene>
<sequence length="86" mass="9330">MSTMAILVVIQLVSLLLISVFLLLIANHFSKFTFVNLRIVLPAILILAMVIVSISWLAQGGLVAYALLPVIVIVILLGVMKKTSAR</sequence>
<organism evidence="2 3">
    <name type="scientific">Natribacillus halophilus</name>
    <dbReference type="NCBI Taxonomy" id="549003"/>
    <lineage>
        <taxon>Bacteria</taxon>
        <taxon>Bacillati</taxon>
        <taxon>Bacillota</taxon>
        <taxon>Bacilli</taxon>
        <taxon>Bacillales</taxon>
        <taxon>Bacillaceae</taxon>
        <taxon>Natribacillus</taxon>
    </lineage>
</organism>
<feature type="transmembrane region" description="Helical" evidence="1">
    <location>
        <begin position="62"/>
        <end position="80"/>
    </location>
</feature>
<dbReference type="Proteomes" id="UP000198853">
    <property type="component" value="Unassembled WGS sequence"/>
</dbReference>
<dbReference type="RefSeq" id="WP_090399114.1">
    <property type="nucleotide sequence ID" value="NZ_FNEN01000011.1"/>
</dbReference>
<feature type="transmembrane region" description="Helical" evidence="1">
    <location>
        <begin position="37"/>
        <end position="56"/>
    </location>
</feature>
<protein>
    <submittedName>
        <fullName evidence="2">Uncharacterized protein</fullName>
    </submittedName>
</protein>
<dbReference type="OrthoDB" id="9876157at2"/>
<evidence type="ECO:0000313" key="2">
    <source>
        <dbReference type="EMBL" id="SDJ02537.1"/>
    </source>
</evidence>
<keyword evidence="1" id="KW-1133">Transmembrane helix</keyword>
<dbReference type="EMBL" id="FNEN01000011">
    <property type="protein sequence ID" value="SDJ02537.1"/>
    <property type="molecule type" value="Genomic_DNA"/>
</dbReference>
<keyword evidence="1" id="KW-0472">Membrane</keyword>